<evidence type="ECO:0000313" key="1">
    <source>
        <dbReference type="EMBL" id="CAG8807124.1"/>
    </source>
</evidence>
<protein>
    <submittedName>
        <fullName evidence="1">18717_t:CDS:1</fullName>
    </submittedName>
</protein>
<keyword evidence="2" id="KW-1185">Reference proteome</keyword>
<dbReference type="EMBL" id="CAJVQB010025765">
    <property type="protein sequence ID" value="CAG8807124.1"/>
    <property type="molecule type" value="Genomic_DNA"/>
</dbReference>
<proteinExistence type="predicted"/>
<feature type="non-terminal residue" evidence="1">
    <location>
        <position position="1"/>
    </location>
</feature>
<name>A0ABN7VZB6_GIGMA</name>
<dbReference type="Proteomes" id="UP000789901">
    <property type="component" value="Unassembled WGS sequence"/>
</dbReference>
<reference evidence="1 2" key="1">
    <citation type="submission" date="2021-06" db="EMBL/GenBank/DDBJ databases">
        <authorList>
            <person name="Kallberg Y."/>
            <person name="Tangrot J."/>
            <person name="Rosling A."/>
        </authorList>
    </citation>
    <scope>NUCLEOTIDE SEQUENCE [LARGE SCALE GENOMIC DNA]</scope>
    <source>
        <strain evidence="1 2">120-4 pot B 10/14</strain>
    </source>
</reference>
<sequence length="52" mass="5821">EIIVRDSNRFIKYLDTPKEFEDSENSEDLGLGEPGDKKKFAVCIIGGLAAKY</sequence>
<gene>
    <name evidence="1" type="ORF">GMARGA_LOCUS24435</name>
</gene>
<organism evidence="1 2">
    <name type="scientific">Gigaspora margarita</name>
    <dbReference type="NCBI Taxonomy" id="4874"/>
    <lineage>
        <taxon>Eukaryota</taxon>
        <taxon>Fungi</taxon>
        <taxon>Fungi incertae sedis</taxon>
        <taxon>Mucoromycota</taxon>
        <taxon>Glomeromycotina</taxon>
        <taxon>Glomeromycetes</taxon>
        <taxon>Diversisporales</taxon>
        <taxon>Gigasporaceae</taxon>
        <taxon>Gigaspora</taxon>
    </lineage>
</organism>
<accession>A0ABN7VZB6</accession>
<evidence type="ECO:0000313" key="2">
    <source>
        <dbReference type="Proteomes" id="UP000789901"/>
    </source>
</evidence>
<comment type="caution">
    <text evidence="1">The sequence shown here is derived from an EMBL/GenBank/DDBJ whole genome shotgun (WGS) entry which is preliminary data.</text>
</comment>